<dbReference type="PANTHER" id="PTHR19328">
    <property type="entry name" value="HEDGEHOG-INTERACTING PROTEIN"/>
    <property type="match status" value="1"/>
</dbReference>
<comment type="caution">
    <text evidence="4">The sequence shown here is derived from an EMBL/GenBank/DDBJ whole genome shotgun (WGS) entry which is preliminary data.</text>
</comment>
<sequence length="412" mass="45709">MKMFFALALSALSLLACKPKNQQATPTAAAQDSLTHKNTPPKPDNAHYAPAFEGQTRAPQVQTQTDYEVILRSDKLQEPWGITPMPDGNLLLTENKGFMRLLNPETGEILQDIKGFPDVDDRAQGGMLGLCLSPEFEQDRMVFWTFTERVADGNHTAVAKGKLPQGADKIEQVQVIYRASPTYDGRLHYGGRILFDDAGNLLVSIGERSDKQTRVKAQDLSTSFGKIIRITRDGQAVASNPFVDQPEALPEIYSYGHRNPQGLAIHPETRALWSNEFGPRGGDELNLIEPGKNYGWPVITYGVEYSGAEIGDPPIQQKEGMEQPVYYWDPVLSPSGMSFYSGDAIPEWKNNLFLAGLSSQHIARLVLEDNRVVGEERLLADKGERFRAITEAKDGKLYAISQSGKLFVIQKK</sequence>
<accession>A0ABW5S9H6</accession>
<dbReference type="Gene3D" id="2.120.10.30">
    <property type="entry name" value="TolB, C-terminal domain"/>
    <property type="match status" value="1"/>
</dbReference>
<evidence type="ECO:0000259" key="3">
    <source>
        <dbReference type="Pfam" id="PF07995"/>
    </source>
</evidence>
<dbReference type="EMBL" id="JBHULZ010000002">
    <property type="protein sequence ID" value="MFD2696408.1"/>
    <property type="molecule type" value="Genomic_DNA"/>
</dbReference>
<feature type="region of interest" description="Disordered" evidence="1">
    <location>
        <begin position="26"/>
        <end position="56"/>
    </location>
</feature>
<organism evidence="4 5">
    <name type="scientific">Mesonia sediminis</name>
    <dbReference type="NCBI Taxonomy" id="1703946"/>
    <lineage>
        <taxon>Bacteria</taxon>
        <taxon>Pseudomonadati</taxon>
        <taxon>Bacteroidota</taxon>
        <taxon>Flavobacteriia</taxon>
        <taxon>Flavobacteriales</taxon>
        <taxon>Flavobacteriaceae</taxon>
        <taxon>Mesonia</taxon>
    </lineage>
</organism>
<evidence type="ECO:0000256" key="2">
    <source>
        <dbReference type="SAM" id="SignalP"/>
    </source>
</evidence>
<dbReference type="Pfam" id="PF07995">
    <property type="entry name" value="GSDH"/>
    <property type="match status" value="1"/>
</dbReference>
<feature type="chain" id="PRO_5046047942" evidence="2">
    <location>
        <begin position="25"/>
        <end position="412"/>
    </location>
</feature>
<evidence type="ECO:0000256" key="1">
    <source>
        <dbReference type="SAM" id="MobiDB-lite"/>
    </source>
</evidence>
<proteinExistence type="predicted"/>
<evidence type="ECO:0000313" key="5">
    <source>
        <dbReference type="Proteomes" id="UP001597357"/>
    </source>
</evidence>
<feature type="signal peptide" evidence="2">
    <location>
        <begin position="1"/>
        <end position="24"/>
    </location>
</feature>
<keyword evidence="4" id="KW-0560">Oxidoreductase</keyword>
<keyword evidence="5" id="KW-1185">Reference proteome</keyword>
<dbReference type="PANTHER" id="PTHR19328:SF75">
    <property type="entry name" value="ALDOSE SUGAR DEHYDROGENASE YLII"/>
    <property type="match status" value="1"/>
</dbReference>
<gene>
    <name evidence="4" type="ORF">ACFSQ0_00210</name>
</gene>
<dbReference type="EC" id="1.1.5.-" evidence="4"/>
<dbReference type="Proteomes" id="UP001597357">
    <property type="component" value="Unassembled WGS sequence"/>
</dbReference>
<dbReference type="InterPro" id="IPR012938">
    <property type="entry name" value="Glc/Sorbosone_DH"/>
</dbReference>
<keyword evidence="2" id="KW-0732">Signal</keyword>
<dbReference type="SUPFAM" id="SSF50952">
    <property type="entry name" value="Soluble quinoprotein glucose dehydrogenase"/>
    <property type="match status" value="1"/>
</dbReference>
<name>A0ABW5S9H6_9FLAO</name>
<feature type="domain" description="Glucose/Sorbosone dehydrogenase" evidence="3">
    <location>
        <begin position="76"/>
        <end position="405"/>
    </location>
</feature>
<dbReference type="RefSeq" id="WP_379042448.1">
    <property type="nucleotide sequence ID" value="NZ_JBHULZ010000002.1"/>
</dbReference>
<dbReference type="InterPro" id="IPR011041">
    <property type="entry name" value="Quinoprot_gluc/sorb_DH_b-prop"/>
</dbReference>
<evidence type="ECO:0000313" key="4">
    <source>
        <dbReference type="EMBL" id="MFD2696408.1"/>
    </source>
</evidence>
<protein>
    <submittedName>
        <fullName evidence="4">PQQ-dependent sugar dehydrogenase</fullName>
        <ecNumber evidence="4">1.1.5.-</ecNumber>
    </submittedName>
</protein>
<dbReference type="GO" id="GO:0016491">
    <property type="term" value="F:oxidoreductase activity"/>
    <property type="evidence" value="ECO:0007669"/>
    <property type="project" value="UniProtKB-KW"/>
</dbReference>
<feature type="compositionally biased region" description="Polar residues" evidence="1">
    <location>
        <begin position="26"/>
        <end position="38"/>
    </location>
</feature>
<reference evidence="5" key="1">
    <citation type="journal article" date="2019" name="Int. J. Syst. Evol. Microbiol.">
        <title>The Global Catalogue of Microorganisms (GCM) 10K type strain sequencing project: providing services to taxonomists for standard genome sequencing and annotation.</title>
        <authorList>
            <consortium name="The Broad Institute Genomics Platform"/>
            <consortium name="The Broad Institute Genome Sequencing Center for Infectious Disease"/>
            <person name="Wu L."/>
            <person name="Ma J."/>
        </authorList>
    </citation>
    <scope>NUCLEOTIDE SEQUENCE [LARGE SCALE GENOMIC DNA]</scope>
    <source>
        <strain evidence="5">KCTC 42255</strain>
    </source>
</reference>
<dbReference type="InterPro" id="IPR011042">
    <property type="entry name" value="6-blade_b-propeller_TolB-like"/>
</dbReference>
<dbReference type="PROSITE" id="PS51257">
    <property type="entry name" value="PROKAR_LIPOPROTEIN"/>
    <property type="match status" value="1"/>
</dbReference>